<protein>
    <submittedName>
        <fullName evidence="2">Uncharacterized protein</fullName>
    </submittedName>
</protein>
<dbReference type="EMBL" id="BGPR01135742">
    <property type="protein sequence ID" value="GBN56318.1"/>
    <property type="molecule type" value="Genomic_DNA"/>
</dbReference>
<sequence>MPELYLYTVIESDLKSHLFEDSSALQTPPKKEEKNTLLGGRKKEIKAKTKFAAEFLPNRSIPMSADPSQQ</sequence>
<evidence type="ECO:0000313" key="3">
    <source>
        <dbReference type="EMBL" id="GBN56318.1"/>
    </source>
</evidence>
<dbReference type="EMBL" id="BGPR01180898">
    <property type="protein sequence ID" value="GBM62278.1"/>
    <property type="molecule type" value="Genomic_DNA"/>
</dbReference>
<dbReference type="EMBL" id="BGPR01180823">
    <property type="protein sequence ID" value="GBM62063.1"/>
    <property type="molecule type" value="Genomic_DNA"/>
</dbReference>
<reference evidence="2 4" key="1">
    <citation type="journal article" date="2019" name="Sci. Rep.">
        <title>Orb-weaving spider Araneus ventricosus genome elucidates the spidroin gene catalogue.</title>
        <authorList>
            <person name="Kono N."/>
            <person name="Nakamura H."/>
            <person name="Ohtoshi R."/>
            <person name="Moran D.A.P."/>
            <person name="Shinohara A."/>
            <person name="Yoshida Y."/>
            <person name="Fujiwara M."/>
            <person name="Mori M."/>
            <person name="Tomita M."/>
            <person name="Arakawa K."/>
        </authorList>
    </citation>
    <scope>NUCLEOTIDE SEQUENCE [LARGE SCALE GENOMIC DNA]</scope>
</reference>
<feature type="non-terminal residue" evidence="2">
    <location>
        <position position="70"/>
    </location>
</feature>
<comment type="caution">
    <text evidence="2">The sequence shown here is derived from an EMBL/GenBank/DDBJ whole genome shotgun (WGS) entry which is preliminary data.</text>
</comment>
<evidence type="ECO:0000313" key="4">
    <source>
        <dbReference type="Proteomes" id="UP000499080"/>
    </source>
</evidence>
<accession>A0A4Y2HAR8</accession>
<organism evidence="2 4">
    <name type="scientific">Araneus ventricosus</name>
    <name type="common">Orbweaver spider</name>
    <name type="synonym">Epeira ventricosa</name>
    <dbReference type="NCBI Taxonomy" id="182803"/>
    <lineage>
        <taxon>Eukaryota</taxon>
        <taxon>Metazoa</taxon>
        <taxon>Ecdysozoa</taxon>
        <taxon>Arthropoda</taxon>
        <taxon>Chelicerata</taxon>
        <taxon>Arachnida</taxon>
        <taxon>Araneae</taxon>
        <taxon>Araneomorphae</taxon>
        <taxon>Entelegynae</taxon>
        <taxon>Araneoidea</taxon>
        <taxon>Araneidae</taxon>
        <taxon>Araneus</taxon>
    </lineage>
</organism>
<proteinExistence type="predicted"/>
<dbReference type="AlphaFoldDB" id="A0A4Y2HAR8"/>
<dbReference type="Proteomes" id="UP000499080">
    <property type="component" value="Unassembled WGS sequence"/>
</dbReference>
<evidence type="ECO:0000313" key="2">
    <source>
        <dbReference type="EMBL" id="GBM62278.1"/>
    </source>
</evidence>
<evidence type="ECO:0000313" key="1">
    <source>
        <dbReference type="EMBL" id="GBM62063.1"/>
    </source>
</evidence>
<keyword evidence="4" id="KW-1185">Reference proteome</keyword>
<name>A0A4Y2HAR8_ARAVE</name>
<gene>
    <name evidence="2" type="ORF">AVEN_109232_1</name>
    <name evidence="1" type="ORF">AVEN_175026_1</name>
    <name evidence="3" type="ORF">AVEN_232257_1</name>
</gene>